<keyword evidence="2" id="KW-1185">Reference proteome</keyword>
<dbReference type="AlphaFoldDB" id="A0A8S3YHL1"/>
<accession>A0A8S3YHL1</accession>
<evidence type="ECO:0000313" key="1">
    <source>
        <dbReference type="EMBL" id="CAG5059621.1"/>
    </source>
</evidence>
<comment type="caution">
    <text evidence="1">The sequence shown here is derived from an EMBL/GenBank/DDBJ whole genome shotgun (WGS) entry which is preliminary data.</text>
</comment>
<reference evidence="1" key="1">
    <citation type="submission" date="2021-04" db="EMBL/GenBank/DDBJ databases">
        <authorList>
            <person name="Tunstrom K."/>
        </authorList>
    </citation>
    <scope>NUCLEOTIDE SEQUENCE</scope>
</reference>
<organism evidence="1 2">
    <name type="scientific">Parnassius apollo</name>
    <name type="common">Apollo butterfly</name>
    <name type="synonym">Papilio apollo</name>
    <dbReference type="NCBI Taxonomy" id="110799"/>
    <lineage>
        <taxon>Eukaryota</taxon>
        <taxon>Metazoa</taxon>
        <taxon>Ecdysozoa</taxon>
        <taxon>Arthropoda</taxon>
        <taxon>Hexapoda</taxon>
        <taxon>Insecta</taxon>
        <taxon>Pterygota</taxon>
        <taxon>Neoptera</taxon>
        <taxon>Endopterygota</taxon>
        <taxon>Lepidoptera</taxon>
        <taxon>Glossata</taxon>
        <taxon>Ditrysia</taxon>
        <taxon>Papilionoidea</taxon>
        <taxon>Papilionidae</taxon>
        <taxon>Parnassiinae</taxon>
        <taxon>Parnassini</taxon>
        <taxon>Parnassius</taxon>
        <taxon>Parnassius</taxon>
    </lineage>
</organism>
<sequence>MKGSLTLSKNTFSERKPTNHIQIYDDNILNPSTSTDLSVEANISHPSISAIGNVLSPCASVIKKMFFRKMVKYEFVNIKLKQ</sequence>
<dbReference type="EMBL" id="CAJQZP010001706">
    <property type="protein sequence ID" value="CAG5059621.1"/>
    <property type="molecule type" value="Genomic_DNA"/>
</dbReference>
<evidence type="ECO:0000313" key="2">
    <source>
        <dbReference type="Proteomes" id="UP000691718"/>
    </source>
</evidence>
<name>A0A8S3YHL1_PARAO</name>
<proteinExistence type="predicted"/>
<dbReference type="Proteomes" id="UP000691718">
    <property type="component" value="Unassembled WGS sequence"/>
</dbReference>
<protein>
    <submittedName>
        <fullName evidence="1">(apollo) hypothetical protein</fullName>
    </submittedName>
</protein>
<gene>
    <name evidence="1" type="ORF">PAPOLLO_LOCUS28055</name>
</gene>